<dbReference type="Pfam" id="PF00582">
    <property type="entry name" value="Usp"/>
    <property type="match status" value="1"/>
</dbReference>
<comment type="caution">
    <text evidence="2">The sequence shown here is derived from an EMBL/GenBank/DDBJ whole genome shotgun (WGS) entry which is preliminary data.</text>
</comment>
<reference evidence="2 3" key="1">
    <citation type="journal article" date="2019" name="Int. J. Syst. Evol. Microbiol.">
        <title>The Global Catalogue of Microorganisms (GCM) 10K type strain sequencing project: providing services to taxonomists for standard genome sequencing and annotation.</title>
        <authorList>
            <consortium name="The Broad Institute Genomics Platform"/>
            <consortium name="The Broad Institute Genome Sequencing Center for Infectious Disease"/>
            <person name="Wu L."/>
            <person name="Ma J."/>
        </authorList>
    </citation>
    <scope>NUCLEOTIDE SEQUENCE [LARGE SCALE GENOMIC DNA]</scope>
    <source>
        <strain evidence="2 3">CGMCC 1.12543</strain>
    </source>
</reference>
<dbReference type="SUPFAM" id="SSF52402">
    <property type="entry name" value="Adenine nucleotide alpha hydrolases-like"/>
    <property type="match status" value="1"/>
</dbReference>
<gene>
    <name evidence="2" type="ORF">ACFPYI_20195</name>
</gene>
<dbReference type="Proteomes" id="UP001596099">
    <property type="component" value="Unassembled WGS sequence"/>
</dbReference>
<evidence type="ECO:0000313" key="3">
    <source>
        <dbReference type="Proteomes" id="UP001596099"/>
    </source>
</evidence>
<name>A0ABD5RT57_9EURY</name>
<evidence type="ECO:0000259" key="1">
    <source>
        <dbReference type="Pfam" id="PF00582"/>
    </source>
</evidence>
<evidence type="ECO:0000313" key="2">
    <source>
        <dbReference type="EMBL" id="MFC5973658.1"/>
    </source>
</evidence>
<dbReference type="RefSeq" id="WP_247420855.1">
    <property type="nucleotide sequence ID" value="NZ_JALLGW010000003.1"/>
</dbReference>
<proteinExistence type="predicted"/>
<dbReference type="InterPro" id="IPR006016">
    <property type="entry name" value="UspA"/>
</dbReference>
<accession>A0ABD5RT57</accession>
<dbReference type="InterPro" id="IPR014729">
    <property type="entry name" value="Rossmann-like_a/b/a_fold"/>
</dbReference>
<protein>
    <submittedName>
        <fullName evidence="2">Universal stress protein</fullName>
    </submittedName>
</protein>
<sequence>MDRALVVVDDSEQSHRLLRAAGDIAAGVGANLYLFSSLDPDEFDETRAALDAIGKVEDTSYGKTDAMGAVHSRLERTVAEVFDDPPFDYETIGVVTEEGDRASKILAAADEHDCDHVFVAGKRRSPTGKVLFGDTVQKVLLNFDGEVTVRLG</sequence>
<dbReference type="AlphaFoldDB" id="A0ABD5RT57"/>
<feature type="domain" description="UspA" evidence="1">
    <location>
        <begin position="2"/>
        <end position="149"/>
    </location>
</feature>
<organism evidence="2 3">
    <name type="scientific">Halomarina salina</name>
    <dbReference type="NCBI Taxonomy" id="1872699"/>
    <lineage>
        <taxon>Archaea</taxon>
        <taxon>Methanobacteriati</taxon>
        <taxon>Methanobacteriota</taxon>
        <taxon>Stenosarchaea group</taxon>
        <taxon>Halobacteria</taxon>
        <taxon>Halobacteriales</taxon>
        <taxon>Natronomonadaceae</taxon>
        <taxon>Halomarina</taxon>
    </lineage>
</organism>
<keyword evidence="3" id="KW-1185">Reference proteome</keyword>
<dbReference type="Gene3D" id="3.40.50.620">
    <property type="entry name" value="HUPs"/>
    <property type="match status" value="1"/>
</dbReference>
<dbReference type="CDD" id="cd00293">
    <property type="entry name" value="USP-like"/>
    <property type="match status" value="1"/>
</dbReference>
<dbReference type="EMBL" id="JBHSQH010000002">
    <property type="protein sequence ID" value="MFC5973658.1"/>
    <property type="molecule type" value="Genomic_DNA"/>
</dbReference>